<proteinExistence type="predicted"/>
<organism evidence="1 2">
    <name type="scientific">Lindgomyces ingoldianus</name>
    <dbReference type="NCBI Taxonomy" id="673940"/>
    <lineage>
        <taxon>Eukaryota</taxon>
        <taxon>Fungi</taxon>
        <taxon>Dikarya</taxon>
        <taxon>Ascomycota</taxon>
        <taxon>Pezizomycotina</taxon>
        <taxon>Dothideomycetes</taxon>
        <taxon>Pleosporomycetidae</taxon>
        <taxon>Pleosporales</taxon>
        <taxon>Lindgomycetaceae</taxon>
        <taxon>Lindgomyces</taxon>
    </lineage>
</organism>
<reference evidence="1" key="1">
    <citation type="journal article" date="2020" name="Stud. Mycol.">
        <title>101 Dothideomycetes genomes: a test case for predicting lifestyles and emergence of pathogens.</title>
        <authorList>
            <person name="Haridas S."/>
            <person name="Albert R."/>
            <person name="Binder M."/>
            <person name="Bloem J."/>
            <person name="Labutti K."/>
            <person name="Salamov A."/>
            <person name="Andreopoulos B."/>
            <person name="Baker S."/>
            <person name="Barry K."/>
            <person name="Bills G."/>
            <person name="Bluhm B."/>
            <person name="Cannon C."/>
            <person name="Castanera R."/>
            <person name="Culley D."/>
            <person name="Daum C."/>
            <person name="Ezra D."/>
            <person name="Gonzalez J."/>
            <person name="Henrissat B."/>
            <person name="Kuo A."/>
            <person name="Liang C."/>
            <person name="Lipzen A."/>
            <person name="Lutzoni F."/>
            <person name="Magnuson J."/>
            <person name="Mondo S."/>
            <person name="Nolan M."/>
            <person name="Ohm R."/>
            <person name="Pangilinan J."/>
            <person name="Park H.-J."/>
            <person name="Ramirez L."/>
            <person name="Alfaro M."/>
            <person name="Sun H."/>
            <person name="Tritt A."/>
            <person name="Yoshinaga Y."/>
            <person name="Zwiers L.-H."/>
            <person name="Turgeon B."/>
            <person name="Goodwin S."/>
            <person name="Spatafora J."/>
            <person name="Crous P."/>
            <person name="Grigoriev I."/>
        </authorList>
    </citation>
    <scope>NUCLEOTIDE SEQUENCE</scope>
    <source>
        <strain evidence="1">ATCC 200398</strain>
    </source>
</reference>
<evidence type="ECO:0000313" key="2">
    <source>
        <dbReference type="Proteomes" id="UP000799755"/>
    </source>
</evidence>
<gene>
    <name evidence="1" type="ORF">BDR25DRAFT_361354</name>
</gene>
<protein>
    <submittedName>
        <fullName evidence="1">Uncharacterized protein</fullName>
    </submittedName>
</protein>
<dbReference type="Proteomes" id="UP000799755">
    <property type="component" value="Unassembled WGS sequence"/>
</dbReference>
<evidence type="ECO:0000313" key="1">
    <source>
        <dbReference type="EMBL" id="KAF2464812.1"/>
    </source>
</evidence>
<keyword evidence="2" id="KW-1185">Reference proteome</keyword>
<dbReference type="EMBL" id="MU003534">
    <property type="protein sequence ID" value="KAF2464812.1"/>
    <property type="molecule type" value="Genomic_DNA"/>
</dbReference>
<sequence length="192" mass="21512">MRGVVVCGGVCVRWGRASADKIRYCMNLRATAGTRHKADHNLLASTWSSRKSLIHYRTRLFSYGCLKSKYTCIFRHGGFSALQGGGGHVKILLELDYLLLKEGQLRASNSSGPQPVTRVWRAPLLRDAAALAWVRRSHMKYVKELWGYYILYEKGASPNDFCTRNATLVDAASCCFLLRFGQGLHQGPQDGR</sequence>
<accession>A0ACB6QFB8</accession>
<name>A0ACB6QFB8_9PLEO</name>
<comment type="caution">
    <text evidence="1">The sequence shown here is derived from an EMBL/GenBank/DDBJ whole genome shotgun (WGS) entry which is preliminary data.</text>
</comment>